<gene>
    <name evidence="1" type="ORF">CDN99_20590</name>
</gene>
<evidence type="ECO:0000313" key="2">
    <source>
        <dbReference type="Proteomes" id="UP000197468"/>
    </source>
</evidence>
<dbReference type="Pfam" id="PF14907">
    <property type="entry name" value="NTP_transf_5"/>
    <property type="match status" value="1"/>
</dbReference>
<comment type="caution">
    <text evidence="1">The sequence shown here is derived from an EMBL/GenBank/DDBJ whole genome shotgun (WGS) entry which is preliminary data.</text>
</comment>
<dbReference type="Proteomes" id="UP000197468">
    <property type="component" value="Unassembled WGS sequence"/>
</dbReference>
<dbReference type="RefSeq" id="WP_088386784.1">
    <property type="nucleotide sequence ID" value="NZ_NIOF01000011.1"/>
</dbReference>
<dbReference type="InterPro" id="IPR039498">
    <property type="entry name" value="NTP_transf_5"/>
</dbReference>
<protein>
    <recommendedName>
        <fullName evidence="3">Nucleotidyltransferase</fullName>
    </recommendedName>
</protein>
<organism evidence="1 2">
    <name type="scientific">Roseateles aquatilis</name>
    <dbReference type="NCBI Taxonomy" id="431061"/>
    <lineage>
        <taxon>Bacteria</taxon>
        <taxon>Pseudomonadati</taxon>
        <taxon>Pseudomonadota</taxon>
        <taxon>Betaproteobacteria</taxon>
        <taxon>Burkholderiales</taxon>
        <taxon>Sphaerotilaceae</taxon>
        <taxon>Roseateles</taxon>
    </lineage>
</organism>
<proteinExistence type="predicted"/>
<dbReference type="AlphaFoldDB" id="A0A246J0Y4"/>
<keyword evidence="2" id="KW-1185">Reference proteome</keyword>
<sequence length="392" mass="43396">MDTTLERDASAATEPRHRLARWHAELSETAAEARPSDARLAAATLARTHVALLSLVPALREGTHLGPLKPMAAWIRAALIDTSVDSLHHLADGDGTHPAQRTYQRMAEAQARCAAEVSTALRDQGIVPLLFKGVELRPRAFGGRAISSSTDVDLLVRPADIERARGILQGLGFVHARYDPAAGRLVEVPREKTEAHEKTHRELYPLCRLAPVHLEPDEIEFVRAFSPTPLFVHDGQGLLMEVIDLHRGLFVRMEVDSLFERAVPSLHAGAVTLSLTDHVWTTALRFYLESSTVHNDPKQRDLAYLAALLSLPGIDWPALVKLVSAADLRPALFYSLRLLSRLQIAAVPAWVLDELHVRRGSHYMDFGCRATRMLGLVEGLPPEIDPLVRQWP</sequence>
<evidence type="ECO:0000313" key="1">
    <source>
        <dbReference type="EMBL" id="OWQ86236.1"/>
    </source>
</evidence>
<dbReference type="EMBL" id="NIOF01000011">
    <property type="protein sequence ID" value="OWQ86236.1"/>
    <property type="molecule type" value="Genomic_DNA"/>
</dbReference>
<accession>A0A246J0Y4</accession>
<reference evidence="1 2" key="1">
    <citation type="journal article" date="2008" name="Int. J. Syst. Evol. Microbiol.">
        <title>Description of Roseateles aquatilis sp. nov. and Roseateles terrae sp. nov., in the class Betaproteobacteria, and emended description of the genus Roseateles.</title>
        <authorList>
            <person name="Gomila M."/>
            <person name="Bowien B."/>
            <person name="Falsen E."/>
            <person name="Moore E.R."/>
            <person name="Lalucat J."/>
        </authorList>
    </citation>
    <scope>NUCLEOTIDE SEQUENCE [LARGE SCALE GENOMIC DNA]</scope>
    <source>
        <strain evidence="1 2">CCUG 48205</strain>
    </source>
</reference>
<evidence type="ECO:0008006" key="3">
    <source>
        <dbReference type="Google" id="ProtNLM"/>
    </source>
</evidence>
<dbReference type="OrthoDB" id="7843417at2"/>
<name>A0A246J0Y4_9BURK</name>